<accession>A0A1H2LGE3</accession>
<dbReference type="OrthoDB" id="70526at2"/>
<name>A0A1H2LGE3_9ACTO</name>
<dbReference type="AlphaFoldDB" id="A0A1H2LGE3"/>
<reference evidence="2" key="1">
    <citation type="submission" date="2016-10" db="EMBL/GenBank/DDBJ databases">
        <authorList>
            <person name="Varghese N."/>
            <person name="Submissions S."/>
        </authorList>
    </citation>
    <scope>NUCLEOTIDE SEQUENCE [LARGE SCALE GENOMIC DNA]</scope>
    <source>
        <strain evidence="2">DSM 10002</strain>
    </source>
</reference>
<dbReference type="RefSeq" id="WP_091280586.1">
    <property type="nucleotide sequence ID" value="NZ_LT629804.1"/>
</dbReference>
<gene>
    <name evidence="1" type="ORF">SAMN04489737_1004</name>
</gene>
<evidence type="ECO:0000313" key="1">
    <source>
        <dbReference type="EMBL" id="SDU79805.1"/>
    </source>
</evidence>
<keyword evidence="2" id="KW-1185">Reference proteome</keyword>
<dbReference type="EMBL" id="LT629804">
    <property type="protein sequence ID" value="SDU79805.1"/>
    <property type="molecule type" value="Genomic_DNA"/>
</dbReference>
<evidence type="ECO:0000313" key="2">
    <source>
        <dbReference type="Proteomes" id="UP000214355"/>
    </source>
</evidence>
<dbReference type="Proteomes" id="UP000214355">
    <property type="component" value="Chromosome I"/>
</dbReference>
<organism evidence="1 2">
    <name type="scientific">Arcanobacterium phocae</name>
    <dbReference type="NCBI Taxonomy" id="131112"/>
    <lineage>
        <taxon>Bacteria</taxon>
        <taxon>Bacillati</taxon>
        <taxon>Actinomycetota</taxon>
        <taxon>Actinomycetes</taxon>
        <taxon>Actinomycetales</taxon>
        <taxon>Actinomycetaceae</taxon>
        <taxon>Arcanobacterium</taxon>
    </lineage>
</organism>
<sequence length="170" mass="19611">MSKIELPEISNLAMATLMFRLPAHLPLSDEYEARDPQPDDHWWESQREHLIEWFFSRTCKGGMYKGGYTVDKPELSAKRTYGNLNNPAALIWLADALGVDPALIRQAMDDSLQLLREHKRPNTRSAKIRNILTWELLAEKIVELIEFYSIRVSPGVFAKETITYKGSYNE</sequence>
<protein>
    <submittedName>
        <fullName evidence="1">Uncharacterized protein</fullName>
    </submittedName>
</protein>
<proteinExistence type="predicted"/>
<dbReference type="GeneID" id="65344741"/>